<dbReference type="EMBL" id="BPLR01012307">
    <property type="protein sequence ID" value="GIY52923.1"/>
    <property type="molecule type" value="Genomic_DNA"/>
</dbReference>
<dbReference type="Proteomes" id="UP001054945">
    <property type="component" value="Unassembled WGS sequence"/>
</dbReference>
<comment type="caution">
    <text evidence="1">The sequence shown here is derived from an EMBL/GenBank/DDBJ whole genome shotgun (WGS) entry which is preliminary data.</text>
</comment>
<reference evidence="1 2" key="1">
    <citation type="submission" date="2021-06" db="EMBL/GenBank/DDBJ databases">
        <title>Caerostris extrusa draft genome.</title>
        <authorList>
            <person name="Kono N."/>
            <person name="Arakawa K."/>
        </authorList>
    </citation>
    <scope>NUCLEOTIDE SEQUENCE [LARGE SCALE GENOMIC DNA]</scope>
</reference>
<proteinExistence type="predicted"/>
<protein>
    <submittedName>
        <fullName evidence="1">Uncharacterized protein</fullName>
    </submittedName>
</protein>
<organism evidence="1 2">
    <name type="scientific">Caerostris extrusa</name>
    <name type="common">Bark spider</name>
    <name type="synonym">Caerostris bankana</name>
    <dbReference type="NCBI Taxonomy" id="172846"/>
    <lineage>
        <taxon>Eukaryota</taxon>
        <taxon>Metazoa</taxon>
        <taxon>Ecdysozoa</taxon>
        <taxon>Arthropoda</taxon>
        <taxon>Chelicerata</taxon>
        <taxon>Arachnida</taxon>
        <taxon>Araneae</taxon>
        <taxon>Araneomorphae</taxon>
        <taxon>Entelegynae</taxon>
        <taxon>Araneoidea</taxon>
        <taxon>Araneidae</taxon>
        <taxon>Caerostris</taxon>
    </lineage>
</organism>
<gene>
    <name evidence="1" type="primary">AVEN_210653_1</name>
    <name evidence="1" type="ORF">CEXT_430021</name>
</gene>
<dbReference type="AlphaFoldDB" id="A0AAV4U572"/>
<sequence length="148" mass="16693">MSAKGMKKMIKKIRDRLFCSEISQESKSVVSTSAEDGKAEQLYVNVQCTGNFPIFRYVQVFLLADLIVSSTFALEFLARMEVDNDWPRNIFVDKRSPFLPQGFVNTQNGKIWTTENPFTNAPIPLHSAKVTVECGLTASFIVGHISRR</sequence>
<keyword evidence="2" id="KW-1185">Reference proteome</keyword>
<evidence type="ECO:0000313" key="2">
    <source>
        <dbReference type="Proteomes" id="UP001054945"/>
    </source>
</evidence>
<evidence type="ECO:0000313" key="1">
    <source>
        <dbReference type="EMBL" id="GIY52923.1"/>
    </source>
</evidence>
<name>A0AAV4U572_CAEEX</name>
<accession>A0AAV4U572</accession>